<name>A0A0C5VRE7_9GAMM</name>
<dbReference type="Proteomes" id="UP000032266">
    <property type="component" value="Chromosome"/>
</dbReference>
<dbReference type="SUPFAM" id="SSF51161">
    <property type="entry name" value="Trimeric LpxA-like enzymes"/>
    <property type="match status" value="1"/>
</dbReference>
<dbReference type="InterPro" id="IPR011004">
    <property type="entry name" value="Trimer_LpxA-like_sf"/>
</dbReference>
<protein>
    <submittedName>
        <fullName evidence="1">Acetyltransferase (Isoleucine patch superfamily)</fullName>
    </submittedName>
</protein>
<dbReference type="EMBL" id="CP007142">
    <property type="protein sequence ID" value="AJQ92819.1"/>
    <property type="molecule type" value="Genomic_DNA"/>
</dbReference>
<sequence length="87" mass="9490">MPGIEIGLNALVAVEAVVTKNVSKGDIVAGVPARVIGKVDDLVAKMEKETSELPWADIIYQRQGSFDPKLEPCLTAARVKYFFGEER</sequence>
<dbReference type="KEGG" id="gsn:YC6258_00769"/>
<gene>
    <name evidence="1" type="ORF">YC6258_00769</name>
</gene>
<reference evidence="1 2" key="1">
    <citation type="submission" date="2014-01" db="EMBL/GenBank/DDBJ databases">
        <title>Full genme sequencing of cellulolytic bacterium Gynuella sunshinyii YC6258T gen. nov., sp. nov.</title>
        <authorList>
            <person name="Khan H."/>
            <person name="Chung E.J."/>
            <person name="Chung Y.R."/>
        </authorList>
    </citation>
    <scope>NUCLEOTIDE SEQUENCE [LARGE SCALE GENOMIC DNA]</scope>
    <source>
        <strain evidence="1 2">YC6258</strain>
    </source>
</reference>
<organism evidence="1 2">
    <name type="scientific">Gynuella sunshinyii YC6258</name>
    <dbReference type="NCBI Taxonomy" id="1445510"/>
    <lineage>
        <taxon>Bacteria</taxon>
        <taxon>Pseudomonadati</taxon>
        <taxon>Pseudomonadota</taxon>
        <taxon>Gammaproteobacteria</taxon>
        <taxon>Oceanospirillales</taxon>
        <taxon>Saccharospirillaceae</taxon>
        <taxon>Gynuella</taxon>
    </lineage>
</organism>
<dbReference type="STRING" id="1445510.YC6258_00769"/>
<proteinExistence type="predicted"/>
<evidence type="ECO:0000313" key="1">
    <source>
        <dbReference type="EMBL" id="AJQ92819.1"/>
    </source>
</evidence>
<dbReference type="GO" id="GO:0016740">
    <property type="term" value="F:transferase activity"/>
    <property type="evidence" value="ECO:0007669"/>
    <property type="project" value="UniProtKB-KW"/>
</dbReference>
<keyword evidence="1" id="KW-0808">Transferase</keyword>
<dbReference type="AlphaFoldDB" id="A0A0C5VRE7"/>
<dbReference type="Gene3D" id="2.160.10.10">
    <property type="entry name" value="Hexapeptide repeat proteins"/>
    <property type="match status" value="1"/>
</dbReference>
<keyword evidence="2" id="KW-1185">Reference proteome</keyword>
<dbReference type="HOGENOM" id="CLU_2478984_0_0_6"/>
<evidence type="ECO:0000313" key="2">
    <source>
        <dbReference type="Proteomes" id="UP000032266"/>
    </source>
</evidence>
<accession>A0A0C5VRE7</accession>